<accession>A0A3S3ZZN5</accession>
<protein>
    <submittedName>
        <fullName evidence="3">PH domain-containing protein</fullName>
    </submittedName>
</protein>
<feature type="domain" description="YdbS-like PH" evidence="2">
    <location>
        <begin position="85"/>
        <end position="145"/>
    </location>
</feature>
<keyword evidence="1" id="KW-0472">Membrane</keyword>
<dbReference type="OrthoDB" id="4990503at2"/>
<dbReference type="EMBL" id="RZNC01000001">
    <property type="protein sequence ID" value="RWZ68517.1"/>
    <property type="molecule type" value="Genomic_DNA"/>
</dbReference>
<evidence type="ECO:0000313" key="4">
    <source>
        <dbReference type="Proteomes" id="UP000288603"/>
    </source>
</evidence>
<sequence>MGSMTFEPPAQAGAAVRAAGATEQVVARMHRNARVLFLPALLFIALAGGAVYLLGIAEETWQLAAGLVAAGLLFLFGVLVPFLFWLTRSYTVTTKRIIVRHGLFTRTRREVLHSRGYAITLKRGPLQSMLGSGTIVVDAGSDHPLVLSDAPGAVLVQSTLHELVERAQASGGTGYGTGPQGAEGATRF</sequence>
<feature type="transmembrane region" description="Helical" evidence="1">
    <location>
        <begin position="35"/>
        <end position="57"/>
    </location>
</feature>
<keyword evidence="1" id="KW-0812">Transmembrane</keyword>
<gene>
    <name evidence="3" type="ORF">ELQ92_04730</name>
</gene>
<organism evidence="3 4">
    <name type="scientific">Labedella populi</name>
    <dbReference type="NCBI Taxonomy" id="2498850"/>
    <lineage>
        <taxon>Bacteria</taxon>
        <taxon>Bacillati</taxon>
        <taxon>Actinomycetota</taxon>
        <taxon>Actinomycetes</taxon>
        <taxon>Micrococcales</taxon>
        <taxon>Microbacteriaceae</taxon>
        <taxon>Labedella</taxon>
    </lineage>
</organism>
<evidence type="ECO:0000259" key="2">
    <source>
        <dbReference type="Pfam" id="PF03703"/>
    </source>
</evidence>
<keyword evidence="4" id="KW-1185">Reference proteome</keyword>
<proteinExistence type="predicted"/>
<dbReference type="Pfam" id="PF03703">
    <property type="entry name" value="bPH_2"/>
    <property type="match status" value="1"/>
</dbReference>
<comment type="caution">
    <text evidence="3">The sequence shown here is derived from an EMBL/GenBank/DDBJ whole genome shotgun (WGS) entry which is preliminary data.</text>
</comment>
<name>A0A3S3ZZN5_9MICO</name>
<dbReference type="AlphaFoldDB" id="A0A3S3ZZN5"/>
<dbReference type="Proteomes" id="UP000288603">
    <property type="component" value="Unassembled WGS sequence"/>
</dbReference>
<dbReference type="PANTHER" id="PTHR34473">
    <property type="entry name" value="UPF0699 TRANSMEMBRANE PROTEIN YDBS"/>
    <property type="match status" value="1"/>
</dbReference>
<dbReference type="InterPro" id="IPR005182">
    <property type="entry name" value="YdbS-like_PH"/>
</dbReference>
<evidence type="ECO:0000313" key="3">
    <source>
        <dbReference type="EMBL" id="RWZ68517.1"/>
    </source>
</evidence>
<dbReference type="PANTHER" id="PTHR34473:SF3">
    <property type="entry name" value="TRANSMEMBRANE PROTEIN-RELATED"/>
    <property type="match status" value="1"/>
</dbReference>
<evidence type="ECO:0000256" key="1">
    <source>
        <dbReference type="SAM" id="Phobius"/>
    </source>
</evidence>
<feature type="transmembrane region" description="Helical" evidence="1">
    <location>
        <begin position="63"/>
        <end position="86"/>
    </location>
</feature>
<reference evidence="3 4" key="1">
    <citation type="submission" date="2018-12" db="EMBL/GenBank/DDBJ databases">
        <authorList>
            <person name="Li F."/>
        </authorList>
    </citation>
    <scope>NUCLEOTIDE SEQUENCE [LARGE SCALE GENOMIC DNA]</scope>
    <source>
        <strain evidence="3 4">8H24J-4-2</strain>
    </source>
</reference>
<keyword evidence="1" id="KW-1133">Transmembrane helix</keyword>